<sequence>MNNKIAKSINRTILQEVYDPTKPTIIVKLKKHNFSQSYKDYIEERSKYDKYYKRDFNKPIVHKFYYKLEDIDLDFITNINNYDFTTYGRSLLTNWVRGEDFDYYIESIELKEYIDETDDYTLDDLIAL</sequence>
<dbReference type="EMBL" id="MJBI02000001">
    <property type="protein sequence ID" value="RAI82544.1"/>
    <property type="molecule type" value="Genomic_DNA"/>
</dbReference>
<proteinExistence type="predicted"/>
<organism evidence="1 2">
    <name type="scientific">Macrococcoides goetzii</name>
    <dbReference type="NCBI Taxonomy" id="1891097"/>
    <lineage>
        <taxon>Bacteria</taxon>
        <taxon>Bacillati</taxon>
        <taxon>Bacillota</taxon>
        <taxon>Bacilli</taxon>
        <taxon>Bacillales</taxon>
        <taxon>Staphylococcaceae</taxon>
        <taxon>Macrococcoides</taxon>
    </lineage>
</organism>
<accession>A0A2G5NU90</accession>
<dbReference type="AlphaFoldDB" id="A0A2G5NU90"/>
<dbReference type="RefSeq" id="WP_099578220.1">
    <property type="nucleotide sequence ID" value="NZ_MJBI02000001.1"/>
</dbReference>
<comment type="caution">
    <text evidence="1">The sequence shown here is derived from an EMBL/GenBank/DDBJ whole genome shotgun (WGS) entry which is preliminary data.</text>
</comment>
<evidence type="ECO:0000313" key="1">
    <source>
        <dbReference type="EMBL" id="RAI82544.1"/>
    </source>
</evidence>
<gene>
    <name evidence="1" type="ORF">BFS35_002320</name>
</gene>
<reference evidence="1 2" key="1">
    <citation type="journal article" date="2018" name="Front. Microbiol.">
        <title>Description and Comparative Genomics of Macrococcus caseolyticus subsp. hominis subsp. nov., Macrococcus goetzii sp. nov., Macrococcus epidermidis sp. nov., and Macrococcus bohemicus sp. nov., Novel Macrococci From Human Clinical Material With Virulence Potential and Suspected Uptake of Foreign DNA by Natural Transformation.</title>
        <authorList>
            <person name="Maslanova I."/>
            <person name="Wertheimer Z."/>
            <person name="Sedlacek I."/>
            <person name="Svec P."/>
            <person name="Indrakova A."/>
            <person name="Kovarovic V."/>
            <person name="Schumann P."/>
            <person name="Sproer C."/>
            <person name="Kralova S."/>
            <person name="Sedo O."/>
            <person name="Kristofova L."/>
            <person name="Vrbovska V."/>
            <person name="Fuzik T."/>
            <person name="Petras P."/>
            <person name="Zdrahal Z."/>
            <person name="Ruzickova V."/>
            <person name="Doskar J."/>
            <person name="Pantucek R."/>
        </authorList>
    </citation>
    <scope>NUCLEOTIDE SEQUENCE [LARGE SCALE GENOMIC DNA]</scope>
    <source>
        <strain evidence="1 2">CCM 4927</strain>
    </source>
</reference>
<name>A0A2G5NU90_9STAP</name>
<dbReference type="Proteomes" id="UP000229523">
    <property type="component" value="Unassembled WGS sequence"/>
</dbReference>
<evidence type="ECO:0000313" key="2">
    <source>
        <dbReference type="Proteomes" id="UP000229523"/>
    </source>
</evidence>
<keyword evidence="2" id="KW-1185">Reference proteome</keyword>
<protein>
    <submittedName>
        <fullName evidence="1">Uncharacterized protein</fullName>
    </submittedName>
</protein>